<dbReference type="EMBL" id="KN819338">
    <property type="protein sequence ID" value="KIJ15195.1"/>
    <property type="molecule type" value="Genomic_DNA"/>
</dbReference>
<dbReference type="PANTHER" id="PTHR43968:SF6">
    <property type="entry name" value="GLUTATHIONE S-TRANSFERASE OMEGA"/>
    <property type="match status" value="1"/>
</dbReference>
<dbReference type="Gene3D" id="3.40.30.10">
    <property type="entry name" value="Glutaredoxin"/>
    <property type="match status" value="1"/>
</dbReference>
<dbReference type="Pfam" id="PF13410">
    <property type="entry name" value="GST_C_2"/>
    <property type="match status" value="1"/>
</dbReference>
<evidence type="ECO:0000313" key="3">
    <source>
        <dbReference type="EMBL" id="KIJ15195.1"/>
    </source>
</evidence>
<dbReference type="SFLD" id="SFLDS00019">
    <property type="entry name" value="Glutathione_Transferase_(cytos"/>
    <property type="match status" value="1"/>
</dbReference>
<dbReference type="OrthoDB" id="202840at2759"/>
<organism evidence="3 4">
    <name type="scientific">Paxillus involutus ATCC 200175</name>
    <dbReference type="NCBI Taxonomy" id="664439"/>
    <lineage>
        <taxon>Eukaryota</taxon>
        <taxon>Fungi</taxon>
        <taxon>Dikarya</taxon>
        <taxon>Basidiomycota</taxon>
        <taxon>Agaricomycotina</taxon>
        <taxon>Agaricomycetes</taxon>
        <taxon>Agaricomycetidae</taxon>
        <taxon>Boletales</taxon>
        <taxon>Paxilineae</taxon>
        <taxon>Paxillaceae</taxon>
        <taxon>Paxillus</taxon>
    </lineage>
</organism>
<sequence>MPELLTLYHDVRGTSLYSHKVEVALLEANANYRSHKFDVYSKPEWYTTKVNPITGKIPAVIYGEPEDSNPENPSPSAFKLIESQVILEFVADLYPDSGLLPTDPTSRARVRFFMDAVSRYIEGPAITFIRGQDNYEPLLRGIEVIQGLLSEPVSDTGECFAVGERFTIADATIVPFIARLELAGKTGLGRFTAGMGIRFGEELKAPRYEKFRKYMDRMLERESMKKTFDMEHMEGVWREIFGGRR</sequence>
<feature type="domain" description="GST C-terminal" evidence="2">
    <location>
        <begin position="103"/>
        <end position="237"/>
    </location>
</feature>
<dbReference type="SFLD" id="SFLDG00358">
    <property type="entry name" value="Main_(cytGST)"/>
    <property type="match status" value="1"/>
</dbReference>
<evidence type="ECO:0000259" key="2">
    <source>
        <dbReference type="PROSITE" id="PS50405"/>
    </source>
</evidence>
<dbReference type="AlphaFoldDB" id="A0A0C9THS0"/>
<dbReference type="Proteomes" id="UP000053647">
    <property type="component" value="Unassembled WGS sequence"/>
</dbReference>
<name>A0A0C9THS0_PAXIN</name>
<gene>
    <name evidence="3" type="ORF">PAXINDRAFT_169338</name>
</gene>
<dbReference type="PROSITE" id="PS50405">
    <property type="entry name" value="GST_CTER"/>
    <property type="match status" value="1"/>
</dbReference>
<dbReference type="PROSITE" id="PS50404">
    <property type="entry name" value="GST_NTER"/>
    <property type="match status" value="1"/>
</dbReference>
<dbReference type="SUPFAM" id="SSF47616">
    <property type="entry name" value="GST C-terminal domain-like"/>
    <property type="match status" value="1"/>
</dbReference>
<evidence type="ECO:0008006" key="5">
    <source>
        <dbReference type="Google" id="ProtNLM"/>
    </source>
</evidence>
<evidence type="ECO:0000313" key="4">
    <source>
        <dbReference type="Proteomes" id="UP000053647"/>
    </source>
</evidence>
<dbReference type="GO" id="GO:0005737">
    <property type="term" value="C:cytoplasm"/>
    <property type="evidence" value="ECO:0007669"/>
    <property type="project" value="TreeGrafter"/>
</dbReference>
<dbReference type="InterPro" id="IPR050983">
    <property type="entry name" value="GST_Omega/HSP26"/>
</dbReference>
<feature type="domain" description="GST N-terminal" evidence="1">
    <location>
        <begin position="2"/>
        <end position="98"/>
    </location>
</feature>
<protein>
    <recommendedName>
        <fullName evidence="5">Glutathione transferase</fullName>
    </recommendedName>
</protein>
<dbReference type="InterPro" id="IPR036249">
    <property type="entry name" value="Thioredoxin-like_sf"/>
</dbReference>
<dbReference type="InterPro" id="IPR010987">
    <property type="entry name" value="Glutathione-S-Trfase_C-like"/>
</dbReference>
<reference evidence="3 4" key="1">
    <citation type="submission" date="2014-06" db="EMBL/GenBank/DDBJ databases">
        <authorList>
            <consortium name="DOE Joint Genome Institute"/>
            <person name="Kuo A."/>
            <person name="Kohler A."/>
            <person name="Nagy L.G."/>
            <person name="Floudas D."/>
            <person name="Copeland A."/>
            <person name="Barry K.W."/>
            <person name="Cichocki N."/>
            <person name="Veneault-Fourrey C."/>
            <person name="LaButti K."/>
            <person name="Lindquist E.A."/>
            <person name="Lipzen A."/>
            <person name="Lundell T."/>
            <person name="Morin E."/>
            <person name="Murat C."/>
            <person name="Sun H."/>
            <person name="Tunlid A."/>
            <person name="Henrissat B."/>
            <person name="Grigoriev I.V."/>
            <person name="Hibbett D.S."/>
            <person name="Martin F."/>
            <person name="Nordberg H.P."/>
            <person name="Cantor M.N."/>
            <person name="Hua S.X."/>
        </authorList>
    </citation>
    <scope>NUCLEOTIDE SEQUENCE [LARGE SCALE GENOMIC DNA]</scope>
    <source>
        <strain evidence="3 4">ATCC 200175</strain>
    </source>
</reference>
<dbReference type="HOGENOM" id="CLU_066075_0_0_1"/>
<keyword evidence="4" id="KW-1185">Reference proteome</keyword>
<dbReference type="Gene3D" id="1.20.1050.10">
    <property type="match status" value="1"/>
</dbReference>
<dbReference type="PANTHER" id="PTHR43968">
    <property type="match status" value="1"/>
</dbReference>
<evidence type="ECO:0000259" key="1">
    <source>
        <dbReference type="PROSITE" id="PS50404"/>
    </source>
</evidence>
<dbReference type="SUPFAM" id="SSF52833">
    <property type="entry name" value="Thioredoxin-like"/>
    <property type="match status" value="1"/>
</dbReference>
<accession>A0A0C9THS0</accession>
<proteinExistence type="predicted"/>
<dbReference type="InterPro" id="IPR004045">
    <property type="entry name" value="Glutathione_S-Trfase_N"/>
</dbReference>
<dbReference type="Pfam" id="PF13409">
    <property type="entry name" value="GST_N_2"/>
    <property type="match status" value="1"/>
</dbReference>
<dbReference type="InterPro" id="IPR036282">
    <property type="entry name" value="Glutathione-S-Trfase_C_sf"/>
</dbReference>
<reference evidence="4" key="2">
    <citation type="submission" date="2015-01" db="EMBL/GenBank/DDBJ databases">
        <title>Evolutionary Origins and Diversification of the Mycorrhizal Mutualists.</title>
        <authorList>
            <consortium name="DOE Joint Genome Institute"/>
            <consortium name="Mycorrhizal Genomics Consortium"/>
            <person name="Kohler A."/>
            <person name="Kuo A."/>
            <person name="Nagy L.G."/>
            <person name="Floudas D."/>
            <person name="Copeland A."/>
            <person name="Barry K.W."/>
            <person name="Cichocki N."/>
            <person name="Veneault-Fourrey C."/>
            <person name="LaButti K."/>
            <person name="Lindquist E.A."/>
            <person name="Lipzen A."/>
            <person name="Lundell T."/>
            <person name="Morin E."/>
            <person name="Murat C."/>
            <person name="Riley R."/>
            <person name="Ohm R."/>
            <person name="Sun H."/>
            <person name="Tunlid A."/>
            <person name="Henrissat B."/>
            <person name="Grigoriev I.V."/>
            <person name="Hibbett D.S."/>
            <person name="Martin F."/>
        </authorList>
    </citation>
    <scope>NUCLEOTIDE SEQUENCE [LARGE SCALE GENOMIC DNA]</scope>
    <source>
        <strain evidence="4">ATCC 200175</strain>
    </source>
</reference>
<dbReference type="InterPro" id="IPR040079">
    <property type="entry name" value="Glutathione_S-Trfase"/>
</dbReference>